<dbReference type="Gene3D" id="3.30.450.60">
    <property type="match status" value="1"/>
</dbReference>
<keyword evidence="8 12" id="KW-0333">Golgi apparatus</keyword>
<dbReference type="Pfam" id="PF01217">
    <property type="entry name" value="Clat_adaptor_s"/>
    <property type="match status" value="1"/>
</dbReference>
<evidence type="ECO:0000256" key="3">
    <source>
        <dbReference type="ARBA" id="ARBA00011775"/>
    </source>
</evidence>
<evidence type="ECO:0000256" key="6">
    <source>
        <dbReference type="ARBA" id="ARBA00022892"/>
    </source>
</evidence>
<keyword evidence="5 12" id="KW-0963">Cytoplasm</keyword>
<proteinExistence type="inferred from homology"/>
<dbReference type="GO" id="GO:0006886">
    <property type="term" value="P:intracellular protein transport"/>
    <property type="evidence" value="ECO:0007669"/>
    <property type="project" value="TreeGrafter"/>
</dbReference>
<reference evidence="14 15" key="1">
    <citation type="journal article" date="2015" name="Sci. Rep.">
        <title>The genome of Leishmania panamensis: insights into genomics of the L. (Viannia) subgenus.</title>
        <authorList>
            <person name="Llanes A."/>
            <person name="Restrepo C.M."/>
            <person name="Vecchio G.D."/>
            <person name="Anguizola F.J."/>
            <person name="Lleonart R."/>
        </authorList>
    </citation>
    <scope>NUCLEOTIDE SEQUENCE [LARGE SCALE GENOMIC DNA]</scope>
    <source>
        <strain evidence="14 15">MHOM/PA/94/PSC-1</strain>
    </source>
</reference>
<comment type="similarity">
    <text evidence="2 12">Belongs to the adaptor complexes small subunit family.</text>
</comment>
<keyword evidence="7 12" id="KW-0653">Protein transport</keyword>
<dbReference type="AlphaFoldDB" id="A0A088SIL9"/>
<dbReference type="eggNOG" id="KOG3343">
    <property type="taxonomic scope" value="Eukaryota"/>
</dbReference>
<dbReference type="GO" id="GO:0000139">
    <property type="term" value="C:Golgi membrane"/>
    <property type="evidence" value="ECO:0007669"/>
    <property type="project" value="UniProtKB-SubCell"/>
</dbReference>
<evidence type="ECO:0000313" key="15">
    <source>
        <dbReference type="Proteomes" id="UP000063063"/>
    </source>
</evidence>
<dbReference type="GO" id="GO:0006890">
    <property type="term" value="P:retrograde vesicle-mediated transport, Golgi to endoplasmic reticulum"/>
    <property type="evidence" value="ECO:0007669"/>
    <property type="project" value="UniProtKB-UniRule"/>
</dbReference>
<feature type="domain" description="AP complex mu/sigma subunit" evidence="13">
    <location>
        <begin position="7"/>
        <end position="157"/>
    </location>
</feature>
<keyword evidence="4 12" id="KW-0813">Transport</keyword>
<organism evidence="14 15">
    <name type="scientific">Leishmania panamensis</name>
    <dbReference type="NCBI Taxonomy" id="5679"/>
    <lineage>
        <taxon>Eukaryota</taxon>
        <taxon>Discoba</taxon>
        <taxon>Euglenozoa</taxon>
        <taxon>Kinetoplastea</taxon>
        <taxon>Metakinetoplastina</taxon>
        <taxon>Trypanosomatida</taxon>
        <taxon>Trypanosomatidae</taxon>
        <taxon>Leishmaniinae</taxon>
        <taxon>Leishmania</taxon>
        <taxon>Leishmania guyanensis species complex</taxon>
    </lineage>
</organism>
<dbReference type="VEuPathDB" id="TriTrypDB:LPMP_340090"/>
<evidence type="ECO:0000256" key="7">
    <source>
        <dbReference type="ARBA" id="ARBA00022927"/>
    </source>
</evidence>
<name>A0A088SIL9_LEIPA</name>
<evidence type="ECO:0000256" key="10">
    <source>
        <dbReference type="ARBA" id="ARBA00023329"/>
    </source>
</evidence>
<dbReference type="SUPFAM" id="SSF64356">
    <property type="entry name" value="SNARE-like"/>
    <property type="match status" value="1"/>
</dbReference>
<dbReference type="InterPro" id="IPR022775">
    <property type="entry name" value="AP_mu_sigma_su"/>
</dbReference>
<evidence type="ECO:0000256" key="12">
    <source>
        <dbReference type="RuleBase" id="RU366053"/>
    </source>
</evidence>
<comment type="subunit">
    <text evidence="3 12">Oligomeric complex that consists of at least the alpha, beta, beta', gamma, delta, epsilon and zeta subunits.</text>
</comment>
<dbReference type="InterPro" id="IPR039652">
    <property type="entry name" value="Coatomer_zeta"/>
</dbReference>
<dbReference type="OrthoDB" id="10249988at2759"/>
<dbReference type="FunFam" id="3.30.450.60:FF:000033">
    <property type="entry name" value="Coatomer zeta subunit, putative"/>
    <property type="match status" value="1"/>
</dbReference>
<protein>
    <recommendedName>
        <fullName evidence="12">Coatomer subunit zeta</fullName>
    </recommendedName>
</protein>
<gene>
    <name evidence="14" type="ORF">LPMP_340090</name>
</gene>
<keyword evidence="15" id="KW-1185">Reference proteome</keyword>
<accession>A0A088SIL9</accession>
<evidence type="ECO:0000256" key="8">
    <source>
        <dbReference type="ARBA" id="ARBA00023034"/>
    </source>
</evidence>
<dbReference type="PANTHER" id="PTHR11043">
    <property type="entry name" value="ZETA-COAT PROTEIN"/>
    <property type="match status" value="1"/>
</dbReference>
<evidence type="ECO:0000256" key="5">
    <source>
        <dbReference type="ARBA" id="ARBA00022490"/>
    </source>
</evidence>
<dbReference type="VEuPathDB" id="TriTrypDB:LPAL13_340006100"/>
<dbReference type="RefSeq" id="XP_010702437.1">
    <property type="nucleotide sequence ID" value="XM_010704135.1"/>
</dbReference>
<keyword evidence="9 12" id="KW-0472">Membrane</keyword>
<evidence type="ECO:0000256" key="4">
    <source>
        <dbReference type="ARBA" id="ARBA00022448"/>
    </source>
</evidence>
<dbReference type="GO" id="GO:0006891">
    <property type="term" value="P:intra-Golgi vesicle-mediated transport"/>
    <property type="evidence" value="ECO:0007669"/>
    <property type="project" value="TreeGrafter"/>
</dbReference>
<dbReference type="KEGG" id="lpan:LPMP_340090"/>
<keyword evidence="6 12" id="KW-0931">ER-Golgi transport</keyword>
<comment type="function">
    <text evidence="11">The coatomer is a cytosolic protein complex that binds to dilysine motifs and reversibly associates with Golgi non-clathrin-coated vesicles, which further mediate biosynthetic protein transport from the ER, via the Golgi up to the trans Golgi network. Coatomer complex is required for budding from Golgi membranes, and is essential for the retrograde Golgi-to-ER transport of dilysine-tagged proteins. The zeta subunit may be involved in regulating the coat assembly and, hence, the rate of biosynthetic protein transport due to its association-dissociation properties with the coatomer complex.</text>
</comment>
<dbReference type="PANTHER" id="PTHR11043:SF0">
    <property type="entry name" value="COATOMER SUBUNIT ZETA"/>
    <property type="match status" value="1"/>
</dbReference>
<evidence type="ECO:0000256" key="11">
    <source>
        <dbReference type="ARBA" id="ARBA00045555"/>
    </source>
</evidence>
<evidence type="ECO:0000256" key="1">
    <source>
        <dbReference type="ARBA" id="ARBA00004255"/>
    </source>
</evidence>
<keyword evidence="10 12" id="KW-0968">Cytoplasmic vesicle</keyword>
<dbReference type="InterPro" id="IPR011012">
    <property type="entry name" value="Longin-like_dom_sf"/>
</dbReference>
<dbReference type="Proteomes" id="UP000063063">
    <property type="component" value="Chromosome 34"/>
</dbReference>
<dbReference type="EMBL" id="CP009403">
    <property type="protein sequence ID" value="AIO01637.1"/>
    <property type="molecule type" value="Genomic_DNA"/>
</dbReference>
<sequence length="184" mass="20263">MAFLHRVQAVVALDNTGSRIFAKYFIGDDTPESSKALAPLEKQRSLEHSIFQAIHDPRRGNHVAYENDILVVEGHITVFHVSEDVTITVIGAGSENEVVLSNVLMGLVDALRQELNTPSLTVRLLLENYCALLMTVDEMLDEGIILETDSATVANDLEPYLVDVSNDTARAALTGVNKYLRDNL</sequence>
<evidence type="ECO:0000256" key="9">
    <source>
        <dbReference type="ARBA" id="ARBA00023136"/>
    </source>
</evidence>
<comment type="subcellular location">
    <subcellularLocation>
        <location evidence="12">Cytoplasm</location>
    </subcellularLocation>
    <subcellularLocation>
        <location evidence="1 12">Golgi apparatus membrane</location>
        <topology evidence="1 12">Peripheral membrane protein</topology>
        <orientation evidence="1 12">Cytoplasmic side</orientation>
    </subcellularLocation>
    <subcellularLocation>
        <location evidence="12">Cytoplasmic vesicle</location>
        <location evidence="12">COPI-coated vesicle membrane</location>
        <topology evidence="12">Peripheral membrane protein</topology>
        <orientation evidence="12">Cytoplasmic side</orientation>
    </subcellularLocation>
</comment>
<evidence type="ECO:0000259" key="13">
    <source>
        <dbReference type="Pfam" id="PF01217"/>
    </source>
</evidence>
<dbReference type="GeneID" id="22578513"/>
<dbReference type="GO" id="GO:0030126">
    <property type="term" value="C:COPI vesicle coat"/>
    <property type="evidence" value="ECO:0007669"/>
    <property type="project" value="UniProtKB-UniRule"/>
</dbReference>
<evidence type="ECO:0000313" key="14">
    <source>
        <dbReference type="EMBL" id="AIO01637.1"/>
    </source>
</evidence>
<evidence type="ECO:0000256" key="2">
    <source>
        <dbReference type="ARBA" id="ARBA00006972"/>
    </source>
</evidence>